<keyword evidence="10" id="KW-0436">Ligase</keyword>
<sequence length="893" mass="101079">MTELTPDTARLLAPALAHSRYLERLFTRHPELAEETATQIETPFLKDEMLARLPTAACSDEEFKVHLRRLRQAVMARLIARELTGRCTFDEAGRTVSELADVATATALKQIIQSETRYGQPIGEDSQTVQELIVVGMGKLGGYELNVSSDIDLIFVYPETGETSGPQKIENHDYFTRIGRRLIQMIDDPTEEGFVFRVDMRLRPFGDSGPLVCSFAALENYLLTQGREWERYAWIKGRAMTGDEKGLMELITPFVYRKYLDYGAFQSMRELHAQIRREVIRRDRADNIKLGPGGIREVEFICQVFQLIRGGRVRALRQRNTRTILAELVDQGSLPHQAAAELDAAYVFLRNLEHRIMYLDDAQTQMLPTNEDDRARIAVSMDFADWPQFLAALDAHRAIVTRHFEQIFDTSREAPAPSPAGAWLDGDDDEGLQQLAAQGLADPREARRRIQALKNSTRYLQMSERCRQRLDSLLPHLLHTAAALPAPDATFARLLDLIEAIGRRESYLALLAEHPKTLERLGEIYSASSWVSGYLTRHPILLDELLDPRLLEQLPDWPALAARLRRELAEHAGDTEARMDVLRIFQHSQIFRLAVQDIAGLWTVEKLSDQISLLADLILQVVIEQLWPEIPGRHRETPLYAAIGYGKLGGKELGYASDLDLVFLYEDDHPDAGEIYARLTRRISTWLTTHTSTGMLYDIDLRLRPNGASGLLVSSLEAFEQYQRKSAWAWEHQALTRARFCAGNEEIGRKFEAIRQSILRQPRDTAKLRAEVVSMRQRMLETHPAKETDVKHCHGGLVDIEFIVQYLILAHSGEYPELTANTGTIALLATAAQRGLIPADLAEKSRNAYRELRHLQHISRLNDGTLDAERLAPLAGELEAARGLWGVLFGELV</sequence>
<dbReference type="GO" id="GO:0005524">
    <property type="term" value="F:ATP binding"/>
    <property type="evidence" value="ECO:0007669"/>
    <property type="project" value="UniProtKB-UniRule"/>
</dbReference>
<reference evidence="11" key="1">
    <citation type="submission" date="2016-10" db="EMBL/GenBank/DDBJ databases">
        <authorList>
            <person name="Varghese N."/>
            <person name="Submissions S."/>
        </authorList>
    </citation>
    <scope>NUCLEOTIDE SEQUENCE [LARGE SCALE GENOMIC DNA]</scope>
    <source>
        <strain evidence="11">DSM 6150</strain>
    </source>
</reference>
<evidence type="ECO:0000313" key="10">
    <source>
        <dbReference type="EMBL" id="SFM93795.1"/>
    </source>
</evidence>
<dbReference type="Gene3D" id="1.20.120.1510">
    <property type="match status" value="1"/>
</dbReference>
<evidence type="ECO:0000256" key="5">
    <source>
        <dbReference type="ARBA" id="ARBA00022842"/>
    </source>
</evidence>
<comment type="function">
    <text evidence="7">Involved in the regulation of glutamine synthetase GlnA, a key enzyme in the process to assimilate ammonia. When cellular nitrogen levels are high, the C-terminal adenylyl transferase (AT) inactivates GlnA by covalent transfer of an adenylyl group from ATP to specific tyrosine residue of GlnA, thus reducing its activity. Conversely, when nitrogen levels are low, the N-terminal adenylyl removase (AR) activates GlnA by removing the adenylyl group by phosphorolysis, increasing its activity. The regulatory region of GlnE binds the signal transduction protein PII (GlnB) which indicates the nitrogen status of the cell.</text>
</comment>
<dbReference type="GO" id="GO:0000287">
    <property type="term" value="F:magnesium ion binding"/>
    <property type="evidence" value="ECO:0007669"/>
    <property type="project" value="UniProtKB-UniRule"/>
</dbReference>
<proteinExistence type="inferred from homology"/>
<evidence type="ECO:0000259" key="9">
    <source>
        <dbReference type="Pfam" id="PF08335"/>
    </source>
</evidence>
<dbReference type="GO" id="GO:0005829">
    <property type="term" value="C:cytosol"/>
    <property type="evidence" value="ECO:0007669"/>
    <property type="project" value="TreeGrafter"/>
</dbReference>
<feature type="region of interest" description="Adenylyl removase" evidence="7">
    <location>
        <begin position="1"/>
        <end position="412"/>
    </location>
</feature>
<dbReference type="Pfam" id="PF08335">
    <property type="entry name" value="GlnD_UR_UTase"/>
    <property type="match status" value="2"/>
</dbReference>
<dbReference type="CDD" id="cd05401">
    <property type="entry name" value="NT_GlnE_GlnD_like"/>
    <property type="match status" value="2"/>
</dbReference>
<dbReference type="STRING" id="83765.SAMN05660284_00029"/>
<dbReference type="InterPro" id="IPR023057">
    <property type="entry name" value="GlnE"/>
</dbReference>
<feature type="domain" description="PII-uridylyltransferase/Glutamine-synthetase adenylyltransferase" evidence="9">
    <location>
        <begin position="270"/>
        <end position="408"/>
    </location>
</feature>
<dbReference type="EMBL" id="FOVE01000001">
    <property type="protein sequence ID" value="SFM93795.1"/>
    <property type="molecule type" value="Genomic_DNA"/>
</dbReference>
<evidence type="ECO:0000259" key="8">
    <source>
        <dbReference type="Pfam" id="PF03710"/>
    </source>
</evidence>
<protein>
    <recommendedName>
        <fullName evidence="7">Bifunctional glutamine synthetase adenylyltransferase/adenylyl-removing enzyme</fullName>
    </recommendedName>
    <alternativeName>
        <fullName evidence="7">ATP:glutamine synthetase adenylyltransferase</fullName>
    </alternativeName>
    <alternativeName>
        <fullName evidence="7">ATase</fullName>
    </alternativeName>
    <domain>
        <recommendedName>
            <fullName evidence="7">Glutamine synthetase adenylyl-L-tyrosine phosphorylase</fullName>
            <ecNumber evidence="7">2.7.7.89</ecNumber>
        </recommendedName>
        <alternativeName>
            <fullName evidence="7">Adenylyl removase</fullName>
            <shortName evidence="7">AR</shortName>
            <shortName evidence="7">AT-N</shortName>
        </alternativeName>
    </domain>
    <domain>
        <recommendedName>
            <fullName evidence="7">Glutamine synthetase adenylyl transferase</fullName>
            <ecNumber evidence="7">2.7.7.42</ecNumber>
        </recommendedName>
        <alternativeName>
            <fullName evidence="7">Adenylyl transferase</fullName>
            <shortName evidence="7">AT</shortName>
            <shortName evidence="7">AT-C</shortName>
        </alternativeName>
    </domain>
</protein>
<dbReference type="GO" id="GO:0016874">
    <property type="term" value="F:ligase activity"/>
    <property type="evidence" value="ECO:0007669"/>
    <property type="project" value="UniProtKB-KW"/>
</dbReference>
<dbReference type="GO" id="GO:0047388">
    <property type="term" value="F:[glutamine synthetase]-adenylyl-L-tyrosine phosphorylase activity"/>
    <property type="evidence" value="ECO:0007669"/>
    <property type="project" value="UniProtKB-EC"/>
</dbReference>
<dbReference type="SUPFAM" id="SSF81301">
    <property type="entry name" value="Nucleotidyltransferase"/>
    <property type="match status" value="2"/>
</dbReference>
<keyword evidence="2 7" id="KW-0548">Nucleotidyltransferase</keyword>
<dbReference type="OrthoDB" id="9759366at2"/>
<comment type="cofactor">
    <cofactor evidence="7">
        <name>Mg(2+)</name>
        <dbReference type="ChEBI" id="CHEBI:18420"/>
    </cofactor>
</comment>
<comment type="catalytic activity">
    <reaction evidence="7">
        <text>[glutamine synthetase]-O(4)-(5'-adenylyl)-L-tyrosine + phosphate = [glutamine synthetase]-L-tyrosine + ADP</text>
        <dbReference type="Rhea" id="RHEA:43716"/>
        <dbReference type="Rhea" id="RHEA-COMP:10660"/>
        <dbReference type="Rhea" id="RHEA-COMP:10661"/>
        <dbReference type="ChEBI" id="CHEBI:43474"/>
        <dbReference type="ChEBI" id="CHEBI:46858"/>
        <dbReference type="ChEBI" id="CHEBI:83624"/>
        <dbReference type="ChEBI" id="CHEBI:456216"/>
        <dbReference type="EC" id="2.7.7.89"/>
    </reaction>
</comment>
<dbReference type="EC" id="2.7.7.89" evidence="7"/>
<evidence type="ECO:0000256" key="2">
    <source>
        <dbReference type="ARBA" id="ARBA00022695"/>
    </source>
</evidence>
<dbReference type="AlphaFoldDB" id="A0A1I4UY43"/>
<dbReference type="InterPro" id="IPR043519">
    <property type="entry name" value="NT_sf"/>
</dbReference>
<keyword evidence="3 7" id="KW-0547">Nucleotide-binding</keyword>
<dbReference type="InterPro" id="IPR005190">
    <property type="entry name" value="GlnE_rpt_dom"/>
</dbReference>
<keyword evidence="6 7" id="KW-0511">Multifunctional enzyme</keyword>
<dbReference type="InterPro" id="IPR013546">
    <property type="entry name" value="PII_UdlTrfase/GS_AdlTrfase"/>
</dbReference>
<evidence type="ECO:0000256" key="3">
    <source>
        <dbReference type="ARBA" id="ARBA00022741"/>
    </source>
</evidence>
<evidence type="ECO:0000256" key="1">
    <source>
        <dbReference type="ARBA" id="ARBA00022679"/>
    </source>
</evidence>
<dbReference type="PANTHER" id="PTHR30621">
    <property type="entry name" value="GLUTAMINE SYNTHETASE ADENYLYLTRANSFERASE"/>
    <property type="match status" value="1"/>
</dbReference>
<keyword evidence="1 7" id="KW-0808">Transferase</keyword>
<gene>
    <name evidence="7" type="primary">glnE</name>
    <name evidence="10" type="ORF">SAMN05660284_00029</name>
</gene>
<dbReference type="PANTHER" id="PTHR30621:SF0">
    <property type="entry name" value="BIFUNCTIONAL GLUTAMINE SYNTHETASE ADENYLYLTRANSFERASE_ADENYLYL-REMOVING ENZYME"/>
    <property type="match status" value="1"/>
</dbReference>
<evidence type="ECO:0000256" key="7">
    <source>
        <dbReference type="HAMAP-Rule" id="MF_00802"/>
    </source>
</evidence>
<dbReference type="FunFam" id="3.30.460.10:FF:000009">
    <property type="entry name" value="Bifunctional glutamine synthetase adenylyltransferase/adenylyl-removing enzyme"/>
    <property type="match status" value="1"/>
</dbReference>
<dbReference type="HAMAP" id="MF_00802">
    <property type="entry name" value="GlnE"/>
    <property type="match status" value="1"/>
</dbReference>
<dbReference type="SUPFAM" id="SSF81593">
    <property type="entry name" value="Nucleotidyltransferase substrate binding subunit/domain"/>
    <property type="match status" value="2"/>
</dbReference>
<dbReference type="EC" id="2.7.7.42" evidence="7"/>
<name>A0A1I4UY43_9NEIS</name>
<comment type="similarity">
    <text evidence="7">Belongs to the GlnE family.</text>
</comment>
<dbReference type="Proteomes" id="UP000242869">
    <property type="component" value="Unassembled WGS sequence"/>
</dbReference>
<dbReference type="NCBIfam" id="NF008292">
    <property type="entry name" value="PRK11072.1"/>
    <property type="match status" value="1"/>
</dbReference>
<dbReference type="RefSeq" id="WP_091189427.1">
    <property type="nucleotide sequence ID" value="NZ_FOVE01000001.1"/>
</dbReference>
<comment type="catalytic activity">
    <reaction evidence="7">
        <text>[glutamine synthetase]-L-tyrosine + ATP = [glutamine synthetase]-O(4)-(5'-adenylyl)-L-tyrosine + diphosphate</text>
        <dbReference type="Rhea" id="RHEA:18589"/>
        <dbReference type="Rhea" id="RHEA-COMP:10660"/>
        <dbReference type="Rhea" id="RHEA-COMP:10661"/>
        <dbReference type="ChEBI" id="CHEBI:30616"/>
        <dbReference type="ChEBI" id="CHEBI:33019"/>
        <dbReference type="ChEBI" id="CHEBI:46858"/>
        <dbReference type="ChEBI" id="CHEBI:83624"/>
        <dbReference type="EC" id="2.7.7.42"/>
    </reaction>
</comment>
<evidence type="ECO:0000256" key="6">
    <source>
        <dbReference type="ARBA" id="ARBA00023268"/>
    </source>
</evidence>
<feature type="domain" description="Glutamate-ammonia ligase adenylyltransferase repeated" evidence="8">
    <location>
        <begin position="12"/>
        <end position="245"/>
    </location>
</feature>
<organism evidence="10 11">
    <name type="scientific">Formivibrio citricus</name>
    <dbReference type="NCBI Taxonomy" id="83765"/>
    <lineage>
        <taxon>Bacteria</taxon>
        <taxon>Pseudomonadati</taxon>
        <taxon>Pseudomonadota</taxon>
        <taxon>Betaproteobacteria</taxon>
        <taxon>Neisseriales</taxon>
        <taxon>Chitinibacteraceae</taxon>
        <taxon>Formivibrio</taxon>
    </lineage>
</organism>
<keyword evidence="11" id="KW-1185">Reference proteome</keyword>
<evidence type="ECO:0000256" key="4">
    <source>
        <dbReference type="ARBA" id="ARBA00022840"/>
    </source>
</evidence>
<dbReference type="GO" id="GO:0000820">
    <property type="term" value="P:regulation of glutamine family amino acid metabolic process"/>
    <property type="evidence" value="ECO:0007669"/>
    <property type="project" value="UniProtKB-UniRule"/>
</dbReference>
<dbReference type="Gene3D" id="1.20.120.330">
    <property type="entry name" value="Nucleotidyltransferases domain 2"/>
    <property type="match status" value="2"/>
</dbReference>
<evidence type="ECO:0000313" key="11">
    <source>
        <dbReference type="Proteomes" id="UP000242869"/>
    </source>
</evidence>
<accession>A0A1I4UY43</accession>
<feature type="region of interest" description="Adenylyl transferase" evidence="7">
    <location>
        <begin position="420"/>
        <end position="893"/>
    </location>
</feature>
<dbReference type="GO" id="GO:0008882">
    <property type="term" value="F:[glutamate-ammonia-ligase] adenylyltransferase activity"/>
    <property type="evidence" value="ECO:0007669"/>
    <property type="project" value="UniProtKB-UniRule"/>
</dbReference>
<feature type="domain" description="PII-uridylyltransferase/Glutamine-synthetase adenylyltransferase" evidence="9">
    <location>
        <begin position="771"/>
        <end position="858"/>
    </location>
</feature>
<dbReference type="Gene3D" id="3.30.460.10">
    <property type="entry name" value="Beta Polymerase, domain 2"/>
    <property type="match status" value="2"/>
</dbReference>
<dbReference type="Pfam" id="PF03710">
    <property type="entry name" value="GlnE"/>
    <property type="match status" value="2"/>
</dbReference>
<dbReference type="FunFam" id="1.20.120.330:FF:000005">
    <property type="entry name" value="Bifunctional glutamine synthetase adenylyltransferase/adenylyl-removing enzyme"/>
    <property type="match status" value="1"/>
</dbReference>
<keyword evidence="4 7" id="KW-0067">ATP-binding</keyword>
<feature type="domain" description="Glutamate-ammonia ligase adenylyltransferase repeated" evidence="8">
    <location>
        <begin position="519"/>
        <end position="753"/>
    </location>
</feature>
<keyword evidence="5 7" id="KW-0460">Magnesium</keyword>